<feature type="transmembrane region" description="Helical" evidence="1">
    <location>
        <begin position="12"/>
        <end position="32"/>
    </location>
</feature>
<organism evidence="2 3">
    <name type="scientific">Gracilibacillus halotolerans</name>
    <dbReference type="NCBI Taxonomy" id="74386"/>
    <lineage>
        <taxon>Bacteria</taxon>
        <taxon>Bacillati</taxon>
        <taxon>Bacillota</taxon>
        <taxon>Bacilli</taxon>
        <taxon>Bacillales</taxon>
        <taxon>Bacillaceae</taxon>
        <taxon>Gracilibacillus</taxon>
    </lineage>
</organism>
<gene>
    <name evidence="2" type="ORF">GGQ92_000036</name>
</gene>
<evidence type="ECO:0000313" key="3">
    <source>
        <dbReference type="Proteomes" id="UP000572212"/>
    </source>
</evidence>
<feature type="transmembrane region" description="Helical" evidence="1">
    <location>
        <begin position="68"/>
        <end position="88"/>
    </location>
</feature>
<accession>A0A841RFN6</accession>
<reference evidence="2 3" key="1">
    <citation type="submission" date="2020-08" db="EMBL/GenBank/DDBJ databases">
        <title>Genomic Encyclopedia of Type Strains, Phase IV (KMG-IV): sequencing the most valuable type-strain genomes for metagenomic binning, comparative biology and taxonomic classification.</title>
        <authorList>
            <person name="Goeker M."/>
        </authorList>
    </citation>
    <scope>NUCLEOTIDE SEQUENCE [LARGE SCALE GENOMIC DNA]</scope>
    <source>
        <strain evidence="2 3">DSM 11805</strain>
    </source>
</reference>
<proteinExistence type="predicted"/>
<feature type="transmembrane region" description="Helical" evidence="1">
    <location>
        <begin position="38"/>
        <end position="56"/>
    </location>
</feature>
<evidence type="ECO:0000256" key="1">
    <source>
        <dbReference type="SAM" id="Phobius"/>
    </source>
</evidence>
<dbReference type="EMBL" id="JACHON010000001">
    <property type="protein sequence ID" value="MBB6511269.1"/>
    <property type="molecule type" value="Genomic_DNA"/>
</dbReference>
<comment type="caution">
    <text evidence="2">The sequence shown here is derived from an EMBL/GenBank/DDBJ whole genome shotgun (WGS) entry which is preliminary data.</text>
</comment>
<dbReference type="Proteomes" id="UP000572212">
    <property type="component" value="Unassembled WGS sequence"/>
</dbReference>
<keyword evidence="3" id="KW-1185">Reference proteome</keyword>
<keyword evidence="1" id="KW-0812">Transmembrane</keyword>
<sequence>MRKFFSVVSTSFFLFSFFMIMHMSVGWNIAFIEYLYRVSIFTPLILNVLGLLSAYFSTKGTTRKTLFFINSMLIIYFGILIFIASVGFQEP</sequence>
<protein>
    <submittedName>
        <fullName evidence="2">Uncharacterized protein</fullName>
    </submittedName>
</protein>
<keyword evidence="1" id="KW-0472">Membrane</keyword>
<dbReference type="AlphaFoldDB" id="A0A841RFN6"/>
<evidence type="ECO:0000313" key="2">
    <source>
        <dbReference type="EMBL" id="MBB6511269.1"/>
    </source>
</evidence>
<name>A0A841RFN6_9BACI</name>
<keyword evidence="1" id="KW-1133">Transmembrane helix</keyword>